<reference evidence="2 3" key="1">
    <citation type="submission" date="2016-10" db="EMBL/GenBank/DDBJ databases">
        <authorList>
            <person name="de Groot N.N."/>
        </authorList>
    </citation>
    <scope>NUCLEOTIDE SEQUENCE [LARGE SCALE GENOMIC DNA]</scope>
    <source>
        <strain evidence="2 3">CGMCC 1.3442</strain>
    </source>
</reference>
<dbReference type="OrthoDB" id="2870318at2"/>
<keyword evidence="1" id="KW-0472">Membrane</keyword>
<proteinExistence type="predicted"/>
<dbReference type="STRING" id="237069.SAMN05216498_1283"/>
<dbReference type="AlphaFoldDB" id="A0A1G9Y8A7"/>
<evidence type="ECO:0000313" key="2">
    <source>
        <dbReference type="EMBL" id="SDN05324.1"/>
    </source>
</evidence>
<evidence type="ECO:0000313" key="3">
    <source>
        <dbReference type="Proteomes" id="UP000199334"/>
    </source>
</evidence>
<feature type="transmembrane region" description="Helical" evidence="1">
    <location>
        <begin position="7"/>
        <end position="28"/>
    </location>
</feature>
<dbReference type="EMBL" id="FNIG01000002">
    <property type="protein sequence ID" value="SDN05324.1"/>
    <property type="molecule type" value="Genomic_DNA"/>
</dbReference>
<name>A0A1G9Y8A7_9BACI</name>
<keyword evidence="1" id="KW-0812">Transmembrane</keyword>
<dbReference type="Proteomes" id="UP000199334">
    <property type="component" value="Unassembled WGS sequence"/>
</dbReference>
<accession>A0A1G9Y8A7</accession>
<keyword evidence="1" id="KW-1133">Transmembrane helix</keyword>
<evidence type="ECO:0000256" key="1">
    <source>
        <dbReference type="SAM" id="Phobius"/>
    </source>
</evidence>
<organism evidence="2 3">
    <name type="scientific">Tenuibacillus multivorans</name>
    <dbReference type="NCBI Taxonomy" id="237069"/>
    <lineage>
        <taxon>Bacteria</taxon>
        <taxon>Bacillati</taxon>
        <taxon>Bacillota</taxon>
        <taxon>Bacilli</taxon>
        <taxon>Bacillales</taxon>
        <taxon>Bacillaceae</taxon>
        <taxon>Tenuibacillus</taxon>
    </lineage>
</organism>
<dbReference type="RefSeq" id="WP_093855780.1">
    <property type="nucleotide sequence ID" value="NZ_BJVZ01000001.1"/>
</dbReference>
<sequence>MKNNHKIMFFSSIILNIILVIVVLIGYININLENENIFIFQVQDKLIRLEGLIDYQEENDWEDSEIVAVKMREIVNGLEMGLMNGKNLHVLNEEESEILESLADKLNKFTFDKPYELVNLTDEHKEYYAALRDSLNEAGLKMNSQISKDWETFFHQAKKLEESIDVPSDIRYSN</sequence>
<keyword evidence="3" id="KW-1185">Reference proteome</keyword>
<protein>
    <submittedName>
        <fullName evidence="2">Uncharacterized protein</fullName>
    </submittedName>
</protein>
<gene>
    <name evidence="2" type="ORF">SAMN05216498_1283</name>
</gene>